<evidence type="ECO:0000256" key="5">
    <source>
        <dbReference type="ARBA" id="ARBA00023014"/>
    </source>
</evidence>
<dbReference type="PRINTS" id="PR00415">
    <property type="entry name" value="ACONITASE"/>
</dbReference>
<dbReference type="NCBIfam" id="TIGR01343">
    <property type="entry name" value="hacA_fam"/>
    <property type="match status" value="1"/>
</dbReference>
<proteinExistence type="predicted"/>
<dbReference type="GO" id="GO:0019752">
    <property type="term" value="P:carboxylic acid metabolic process"/>
    <property type="evidence" value="ECO:0007669"/>
    <property type="project" value="UniProtKB-ARBA"/>
</dbReference>
<organism evidence="8 9">
    <name type="scientific">Tectimicrobiota bacterium</name>
    <dbReference type="NCBI Taxonomy" id="2528274"/>
    <lineage>
        <taxon>Bacteria</taxon>
        <taxon>Pseudomonadati</taxon>
        <taxon>Nitrospinota/Tectimicrobiota group</taxon>
        <taxon>Candidatus Tectimicrobiota</taxon>
    </lineage>
</organism>
<keyword evidence="2" id="KW-0004">4Fe-4S</keyword>
<feature type="domain" description="Aconitase/3-isopropylmalate dehydratase large subunit alpha/beta/alpha" evidence="7">
    <location>
        <begin position="180"/>
        <end position="303"/>
    </location>
</feature>
<evidence type="ECO:0000259" key="7">
    <source>
        <dbReference type="Pfam" id="PF00330"/>
    </source>
</evidence>
<feature type="non-terminal residue" evidence="8">
    <location>
        <position position="1"/>
    </location>
</feature>
<comment type="caution">
    <text evidence="8">The sequence shown here is derived from an EMBL/GenBank/DDBJ whole genome shotgun (WGS) entry which is preliminary data.</text>
</comment>
<reference evidence="8" key="1">
    <citation type="submission" date="2020-07" db="EMBL/GenBank/DDBJ databases">
        <title>Huge and variable diversity of episymbiotic CPR bacteria and DPANN archaea in groundwater ecosystems.</title>
        <authorList>
            <person name="He C.Y."/>
            <person name="Keren R."/>
            <person name="Whittaker M."/>
            <person name="Farag I.F."/>
            <person name="Doudna J."/>
            <person name="Cate J.H.D."/>
            <person name="Banfield J.F."/>
        </authorList>
    </citation>
    <scope>NUCLEOTIDE SEQUENCE</scope>
    <source>
        <strain evidence="8">NC_groundwater_717_Ag_S-0.2um_59_8</strain>
    </source>
</reference>
<dbReference type="PANTHER" id="PTHR43822">
    <property type="entry name" value="HOMOACONITASE, MITOCHONDRIAL-RELATED"/>
    <property type="match status" value="1"/>
</dbReference>
<evidence type="ECO:0000256" key="1">
    <source>
        <dbReference type="ARBA" id="ARBA00001966"/>
    </source>
</evidence>
<evidence type="ECO:0000313" key="9">
    <source>
        <dbReference type="Proteomes" id="UP000741360"/>
    </source>
</evidence>
<name>A0A932GNI5_UNCTE</name>
<feature type="domain" description="Aconitase/3-isopropylmalate dehydratase large subunit alpha/beta/alpha" evidence="7">
    <location>
        <begin position="4"/>
        <end position="177"/>
    </location>
</feature>
<dbReference type="InterPro" id="IPR006251">
    <property type="entry name" value="Homoacnase/IPMdehydase_lsu"/>
</dbReference>
<dbReference type="EMBL" id="JACPSX010000074">
    <property type="protein sequence ID" value="MBI3014266.1"/>
    <property type="molecule type" value="Genomic_DNA"/>
</dbReference>
<dbReference type="NCBIfam" id="NF001614">
    <property type="entry name" value="PRK00402.1"/>
    <property type="match status" value="1"/>
</dbReference>
<gene>
    <name evidence="8" type="ORF">HYY65_04175</name>
</gene>
<dbReference type="AlphaFoldDB" id="A0A932GNI5"/>
<keyword evidence="3" id="KW-0479">Metal-binding</keyword>
<evidence type="ECO:0000256" key="4">
    <source>
        <dbReference type="ARBA" id="ARBA00023004"/>
    </source>
</evidence>
<dbReference type="InterPro" id="IPR018136">
    <property type="entry name" value="Aconitase_4Fe-4S_BS"/>
</dbReference>
<dbReference type="GO" id="GO:0051539">
    <property type="term" value="F:4 iron, 4 sulfur cluster binding"/>
    <property type="evidence" value="ECO:0007669"/>
    <property type="project" value="UniProtKB-KW"/>
</dbReference>
<dbReference type="PROSITE" id="PS01244">
    <property type="entry name" value="ACONITASE_2"/>
    <property type="match status" value="1"/>
</dbReference>
<evidence type="ECO:0000256" key="3">
    <source>
        <dbReference type="ARBA" id="ARBA00022723"/>
    </source>
</evidence>
<dbReference type="PANTHER" id="PTHR43822:SF16">
    <property type="entry name" value="3-ISOPROPYLMALATE DEHYDRATASE LARGE SUBUNIT 2"/>
    <property type="match status" value="1"/>
</dbReference>
<dbReference type="GO" id="GO:0046872">
    <property type="term" value="F:metal ion binding"/>
    <property type="evidence" value="ECO:0007669"/>
    <property type="project" value="UniProtKB-KW"/>
</dbReference>
<dbReference type="InterPro" id="IPR050067">
    <property type="entry name" value="IPM_dehydratase_rel_enz"/>
</dbReference>
<keyword evidence="4" id="KW-0408">Iron</keyword>
<sequence>MESHIVPGMVLFGADSHTCTYGAVGAFATGVGSTDLAAAWALGELWFRVPETIRVNFWGKLPRWVTGKDLILKLIGEIGVEGALYKALEFGGDTMPQVNMAGRFTMCNMAIEAGAKTGIVEPDEVTGRYVERRAPRPFTLWHSDRDSVYCRTLDFFVDGMEPLVARPFSPGNVVPLGSLGRVEIDQVVIGSCTNGRLEDLRLACEAMQGKRVHSRVRAIVVPGSQRVLALAISEGLISRLVAAGAVISPPTCGPCLGGHMGVLADGERCLSTTNRNFVGRMGDPSSEVYLSGPAVAGASAVLGRIAHPEEV</sequence>
<keyword evidence="6 8" id="KW-0456">Lyase</keyword>
<dbReference type="InterPro" id="IPR001030">
    <property type="entry name" value="Acoase/IPM_deHydtase_lsu_aba"/>
</dbReference>
<dbReference type="Proteomes" id="UP000741360">
    <property type="component" value="Unassembled WGS sequence"/>
</dbReference>
<keyword evidence="5" id="KW-0411">Iron-sulfur</keyword>
<evidence type="ECO:0000313" key="8">
    <source>
        <dbReference type="EMBL" id="MBI3014266.1"/>
    </source>
</evidence>
<dbReference type="Pfam" id="PF00330">
    <property type="entry name" value="Aconitase"/>
    <property type="match status" value="2"/>
</dbReference>
<dbReference type="InterPro" id="IPR015931">
    <property type="entry name" value="Acnase/IPM_dHydase_lsu_aba_1/3"/>
</dbReference>
<comment type="cofactor">
    <cofactor evidence="1">
        <name>[4Fe-4S] cluster</name>
        <dbReference type="ChEBI" id="CHEBI:49883"/>
    </cofactor>
</comment>
<dbReference type="EC" id="4.2.1.33" evidence="8"/>
<dbReference type="SUPFAM" id="SSF53732">
    <property type="entry name" value="Aconitase iron-sulfur domain"/>
    <property type="match status" value="1"/>
</dbReference>
<protein>
    <submittedName>
        <fullName evidence="8">3-isopropylmalate dehydratase large subunit</fullName>
        <ecNumber evidence="8">4.2.1.33</ecNumber>
    </submittedName>
</protein>
<dbReference type="GO" id="GO:0008652">
    <property type="term" value="P:amino acid biosynthetic process"/>
    <property type="evidence" value="ECO:0007669"/>
    <property type="project" value="InterPro"/>
</dbReference>
<evidence type="ECO:0000256" key="6">
    <source>
        <dbReference type="ARBA" id="ARBA00023239"/>
    </source>
</evidence>
<dbReference type="GO" id="GO:0003861">
    <property type="term" value="F:3-isopropylmalate dehydratase activity"/>
    <property type="evidence" value="ECO:0007669"/>
    <property type="project" value="UniProtKB-EC"/>
</dbReference>
<dbReference type="Gene3D" id="3.30.499.10">
    <property type="entry name" value="Aconitase, domain 3"/>
    <property type="match status" value="2"/>
</dbReference>
<accession>A0A932GNI5</accession>
<dbReference type="PROSITE" id="PS00450">
    <property type="entry name" value="ACONITASE_1"/>
    <property type="match status" value="1"/>
</dbReference>
<dbReference type="InterPro" id="IPR036008">
    <property type="entry name" value="Aconitase_4Fe-4S_dom"/>
</dbReference>
<evidence type="ECO:0000256" key="2">
    <source>
        <dbReference type="ARBA" id="ARBA00022485"/>
    </source>
</evidence>